<evidence type="ECO:0000313" key="4">
    <source>
        <dbReference type="EMBL" id="XCM78943.1"/>
    </source>
</evidence>
<dbReference type="RefSeq" id="WP_354639230.1">
    <property type="nucleotide sequence ID" value="NZ_CP159872.1"/>
</dbReference>
<dbReference type="PANTHER" id="PTHR30055">
    <property type="entry name" value="HTH-TYPE TRANSCRIPTIONAL REGULATOR RUTR"/>
    <property type="match status" value="1"/>
</dbReference>
<accession>A0AAU8JUE7</accession>
<dbReference type="EMBL" id="CP159872">
    <property type="protein sequence ID" value="XCM78943.1"/>
    <property type="molecule type" value="Genomic_DNA"/>
</dbReference>
<feature type="DNA-binding region" description="H-T-H motif" evidence="2">
    <location>
        <begin position="38"/>
        <end position="57"/>
    </location>
</feature>
<dbReference type="SUPFAM" id="SSF48498">
    <property type="entry name" value="Tetracyclin repressor-like, C-terminal domain"/>
    <property type="match status" value="1"/>
</dbReference>
<evidence type="ECO:0000256" key="1">
    <source>
        <dbReference type="ARBA" id="ARBA00023125"/>
    </source>
</evidence>
<keyword evidence="1 2" id="KW-0238">DNA-binding</keyword>
<evidence type="ECO:0000256" key="2">
    <source>
        <dbReference type="PROSITE-ProRule" id="PRU00335"/>
    </source>
</evidence>
<dbReference type="SUPFAM" id="SSF46689">
    <property type="entry name" value="Homeodomain-like"/>
    <property type="match status" value="1"/>
</dbReference>
<dbReference type="Gene3D" id="1.10.357.10">
    <property type="entry name" value="Tetracycline Repressor, domain 2"/>
    <property type="match status" value="1"/>
</dbReference>
<feature type="domain" description="HTH tetR-type" evidence="3">
    <location>
        <begin position="15"/>
        <end position="75"/>
    </location>
</feature>
<name>A0AAU8JUE7_9ACTN</name>
<dbReference type="Pfam" id="PF00440">
    <property type="entry name" value="TetR_N"/>
    <property type="match status" value="1"/>
</dbReference>
<proteinExistence type="predicted"/>
<dbReference type="InterPro" id="IPR041490">
    <property type="entry name" value="KstR2_TetR_C"/>
</dbReference>
<dbReference type="PROSITE" id="PS50977">
    <property type="entry name" value="HTH_TETR_2"/>
    <property type="match status" value="1"/>
</dbReference>
<evidence type="ECO:0000259" key="3">
    <source>
        <dbReference type="PROSITE" id="PS50977"/>
    </source>
</evidence>
<dbReference type="KEGG" id="kcm:ABWK59_08390"/>
<sequence>MTDQATADLWPGERAEAARRLLLAAVESFAGRGYHATTTRDIATAAGMSPAALYIHYPSKAALLAEISRTGHRATLDLVERAEAAEGDPVGRMRRLVEDFTVWHARGHTVGRIVNNELHALPEDAFAEVAELRIRIEETVRRIIADGVAAGAFDVPDIRTAARAVTSLGIDVSRWYTDRSSESPEELGRRYAVLVLRMLGARNA</sequence>
<dbReference type="GO" id="GO:0000976">
    <property type="term" value="F:transcription cis-regulatory region binding"/>
    <property type="evidence" value="ECO:0007669"/>
    <property type="project" value="TreeGrafter"/>
</dbReference>
<dbReference type="InterPro" id="IPR001647">
    <property type="entry name" value="HTH_TetR"/>
</dbReference>
<dbReference type="InterPro" id="IPR050109">
    <property type="entry name" value="HTH-type_TetR-like_transc_reg"/>
</dbReference>
<dbReference type="GO" id="GO:0003700">
    <property type="term" value="F:DNA-binding transcription factor activity"/>
    <property type="evidence" value="ECO:0007669"/>
    <property type="project" value="TreeGrafter"/>
</dbReference>
<dbReference type="InterPro" id="IPR009057">
    <property type="entry name" value="Homeodomain-like_sf"/>
</dbReference>
<dbReference type="Pfam" id="PF17932">
    <property type="entry name" value="TetR_C_24"/>
    <property type="match status" value="1"/>
</dbReference>
<dbReference type="PRINTS" id="PR00455">
    <property type="entry name" value="HTHTETR"/>
</dbReference>
<reference evidence="4" key="1">
    <citation type="submission" date="2024-06" db="EMBL/GenBank/DDBJ databases">
        <title>The genome sequences of Kitasatospora sp. strain HUAS MG31.</title>
        <authorList>
            <person name="Mo P."/>
        </authorList>
    </citation>
    <scope>NUCLEOTIDE SEQUENCE</scope>
    <source>
        <strain evidence="4">HUAS MG31</strain>
    </source>
</reference>
<gene>
    <name evidence="4" type="ORF">ABWK59_08390</name>
</gene>
<protein>
    <submittedName>
        <fullName evidence="4">TetR/AcrR family transcriptional regulator</fullName>
    </submittedName>
</protein>
<dbReference type="InterPro" id="IPR036271">
    <property type="entry name" value="Tet_transcr_reg_TetR-rel_C_sf"/>
</dbReference>
<dbReference type="PANTHER" id="PTHR30055:SF200">
    <property type="entry name" value="HTH-TYPE TRANSCRIPTIONAL REPRESSOR BDCR"/>
    <property type="match status" value="1"/>
</dbReference>
<organism evidence="4">
    <name type="scientific">Kitasatospora camelliae</name>
    <dbReference type="NCBI Taxonomy" id="3156397"/>
    <lineage>
        <taxon>Bacteria</taxon>
        <taxon>Bacillati</taxon>
        <taxon>Actinomycetota</taxon>
        <taxon>Actinomycetes</taxon>
        <taxon>Kitasatosporales</taxon>
        <taxon>Streptomycetaceae</taxon>
        <taxon>Kitasatospora</taxon>
    </lineage>
</organism>
<dbReference type="AlphaFoldDB" id="A0AAU8JUE7"/>